<evidence type="ECO:0000313" key="6">
    <source>
        <dbReference type="Proteomes" id="UP000622552"/>
    </source>
</evidence>
<dbReference type="PANTHER" id="PTHR19288">
    <property type="entry name" value="4-NITROPHENYLPHOSPHATASE-RELATED"/>
    <property type="match status" value="1"/>
</dbReference>
<accession>A0A8J7G8X4</accession>
<feature type="binding site" evidence="4">
    <location>
        <position position="212"/>
    </location>
    <ligand>
        <name>Mg(2+)</name>
        <dbReference type="ChEBI" id="CHEBI:18420"/>
    </ligand>
</feature>
<dbReference type="InterPro" id="IPR023214">
    <property type="entry name" value="HAD_sf"/>
</dbReference>
<evidence type="ECO:0000256" key="1">
    <source>
        <dbReference type="PIRNR" id="PIRNR000915"/>
    </source>
</evidence>
<evidence type="ECO:0000256" key="4">
    <source>
        <dbReference type="PIRSR" id="PIRSR000915-3"/>
    </source>
</evidence>
<comment type="caution">
    <text evidence="5">The sequence shown here is derived from an EMBL/GenBank/DDBJ whole genome shotgun (WGS) entry which is preliminary data.</text>
</comment>
<feature type="binding site" evidence="4">
    <location>
        <position position="16"/>
    </location>
    <ligand>
        <name>Mg(2+)</name>
        <dbReference type="ChEBI" id="CHEBI:18420"/>
    </ligand>
</feature>
<dbReference type="PANTHER" id="PTHR19288:SF95">
    <property type="entry name" value="D-GLYCEROL 3-PHOSPHATE PHOSPHATASE"/>
    <property type="match status" value="1"/>
</dbReference>
<keyword evidence="4" id="KW-0460">Magnesium</keyword>
<dbReference type="PIRSF" id="PIRSF000915">
    <property type="entry name" value="PGP-type_phosphatase"/>
    <property type="match status" value="1"/>
</dbReference>
<feature type="binding site" evidence="3">
    <location>
        <position position="189"/>
    </location>
    <ligand>
        <name>substrate</name>
    </ligand>
</feature>
<feature type="binding site" evidence="4">
    <location>
        <position position="14"/>
    </location>
    <ligand>
        <name>Mg(2+)</name>
        <dbReference type="ChEBI" id="CHEBI:18420"/>
    </ligand>
</feature>
<feature type="active site" description="Nucleophile" evidence="2">
    <location>
        <position position="14"/>
    </location>
</feature>
<reference evidence="5" key="1">
    <citation type="submission" date="2020-11" db="EMBL/GenBank/DDBJ databases">
        <title>Sequencing the genomes of 1000 actinobacteria strains.</title>
        <authorList>
            <person name="Klenk H.-P."/>
        </authorList>
    </citation>
    <scope>NUCLEOTIDE SEQUENCE</scope>
    <source>
        <strain evidence="5">DSM 45356</strain>
    </source>
</reference>
<keyword evidence="5" id="KW-0378">Hydrolase</keyword>
<dbReference type="SUPFAM" id="SSF56784">
    <property type="entry name" value="HAD-like"/>
    <property type="match status" value="1"/>
</dbReference>
<dbReference type="GO" id="GO:0046872">
    <property type="term" value="F:metal ion binding"/>
    <property type="evidence" value="ECO:0007669"/>
    <property type="project" value="UniProtKB-KW"/>
</dbReference>
<dbReference type="NCBIfam" id="TIGR01460">
    <property type="entry name" value="HAD-SF-IIA"/>
    <property type="match status" value="1"/>
</dbReference>
<organism evidence="5 6">
    <name type="scientific">Longispora fulva</name>
    <dbReference type="NCBI Taxonomy" id="619741"/>
    <lineage>
        <taxon>Bacteria</taxon>
        <taxon>Bacillati</taxon>
        <taxon>Actinomycetota</taxon>
        <taxon>Actinomycetes</taxon>
        <taxon>Micromonosporales</taxon>
        <taxon>Micromonosporaceae</taxon>
        <taxon>Longispora</taxon>
    </lineage>
</organism>
<feature type="active site" description="Proton donor" evidence="2">
    <location>
        <position position="16"/>
    </location>
</feature>
<dbReference type="AlphaFoldDB" id="A0A8J7G8X4"/>
<dbReference type="Pfam" id="PF13344">
    <property type="entry name" value="Hydrolase_6"/>
    <property type="match status" value="1"/>
</dbReference>
<dbReference type="InterPro" id="IPR006357">
    <property type="entry name" value="HAD-SF_hydro_IIA"/>
</dbReference>
<protein>
    <submittedName>
        <fullName evidence="5">HAD superfamily hydrolase (TIGR01450 family)</fullName>
    </submittedName>
</protein>
<dbReference type="Gene3D" id="3.40.50.1000">
    <property type="entry name" value="HAD superfamily/HAD-like"/>
    <property type="match status" value="2"/>
</dbReference>
<evidence type="ECO:0000256" key="2">
    <source>
        <dbReference type="PIRSR" id="PIRSR000915-1"/>
    </source>
</evidence>
<dbReference type="GO" id="GO:0005737">
    <property type="term" value="C:cytoplasm"/>
    <property type="evidence" value="ECO:0007669"/>
    <property type="project" value="TreeGrafter"/>
</dbReference>
<dbReference type="GO" id="GO:0016791">
    <property type="term" value="F:phosphatase activity"/>
    <property type="evidence" value="ECO:0007669"/>
    <property type="project" value="TreeGrafter"/>
</dbReference>
<comment type="cofactor">
    <cofactor evidence="4">
        <name>Mg(2+)</name>
        <dbReference type="ChEBI" id="CHEBI:18420"/>
    </cofactor>
    <text evidence="4">Divalent metal ions. Mg(2+) is the most effective.</text>
</comment>
<evidence type="ECO:0000313" key="5">
    <source>
        <dbReference type="EMBL" id="MBG6133809.1"/>
    </source>
</evidence>
<dbReference type="Pfam" id="PF13242">
    <property type="entry name" value="Hydrolase_like"/>
    <property type="match status" value="1"/>
</dbReference>
<dbReference type="InterPro" id="IPR036412">
    <property type="entry name" value="HAD-like_sf"/>
</dbReference>
<dbReference type="EMBL" id="JADOUF010000001">
    <property type="protein sequence ID" value="MBG6133809.1"/>
    <property type="molecule type" value="Genomic_DNA"/>
</dbReference>
<proteinExistence type="inferred from homology"/>
<keyword evidence="4" id="KW-0479">Metal-binding</keyword>
<evidence type="ECO:0000256" key="3">
    <source>
        <dbReference type="PIRSR" id="PIRSR000915-2"/>
    </source>
</evidence>
<name>A0A8J7G8X4_9ACTN</name>
<keyword evidence="6" id="KW-1185">Reference proteome</keyword>
<comment type="similarity">
    <text evidence="1">Belongs to the HAD-like hydrolase superfamily.</text>
</comment>
<dbReference type="Proteomes" id="UP000622552">
    <property type="component" value="Unassembled WGS sequence"/>
</dbReference>
<sequence>MTTLVEGYDAVLLDLDGVVYLGEQPVPGAAEAIARLHAAGVPVGYVTNNASRAAVEVAALLNRLGVAAAVDEVITSAQAAARLLAERFPPGTPVMVVGSAALRAEVAAVELVPVVEAGLAEAVVQGYALTVGWTDLAEACVAIRAGALWVATNTDATLPSPRGPLPGNGSLVAALATALGRGPDVVVGKPEPTLLLAAAAARGARRPLFVGDRLDTDIAGAHRVGFDSLLVLTGVHGRADLAVAPAEQRPTFVGADLGALFAEPTAGS</sequence>
<gene>
    <name evidence="5" type="ORF">IW245_000003</name>
</gene>